<dbReference type="AlphaFoldDB" id="A0A9P1G5L3"/>
<evidence type="ECO:0000313" key="6">
    <source>
        <dbReference type="EMBL" id="CAL4789151.1"/>
    </source>
</evidence>
<reference evidence="5" key="2">
    <citation type="submission" date="2024-04" db="EMBL/GenBank/DDBJ databases">
        <authorList>
            <person name="Chen Y."/>
            <person name="Shah S."/>
            <person name="Dougan E. K."/>
            <person name="Thang M."/>
            <person name="Chan C."/>
        </authorList>
    </citation>
    <scope>NUCLEOTIDE SEQUENCE [LARGE SCALE GENOMIC DNA]</scope>
</reference>
<dbReference type="EMBL" id="CAMXCT030003001">
    <property type="protein sequence ID" value="CAL4789151.1"/>
    <property type="molecule type" value="Genomic_DNA"/>
</dbReference>
<dbReference type="GO" id="GO:0016020">
    <property type="term" value="C:membrane"/>
    <property type="evidence" value="ECO:0007669"/>
    <property type="project" value="TreeGrafter"/>
</dbReference>
<accession>A0A9P1G5L3</accession>
<feature type="transmembrane region" description="Helical" evidence="2">
    <location>
        <begin position="123"/>
        <end position="142"/>
    </location>
</feature>
<feature type="region of interest" description="Disordered" evidence="1">
    <location>
        <begin position="468"/>
        <end position="517"/>
    </location>
</feature>
<evidence type="ECO:0000256" key="1">
    <source>
        <dbReference type="SAM" id="MobiDB-lite"/>
    </source>
</evidence>
<keyword evidence="7" id="KW-1185">Reference proteome</keyword>
<dbReference type="Pfam" id="PF00173">
    <property type="entry name" value="Cyt-b5"/>
    <property type="match status" value="1"/>
</dbReference>
<dbReference type="GO" id="GO:0016717">
    <property type="term" value="F:oxidoreductase activity, acting on paired donors, with oxidation of a pair of donors resulting in the reduction of molecular oxygen to two molecules of water"/>
    <property type="evidence" value="ECO:0007669"/>
    <property type="project" value="TreeGrafter"/>
</dbReference>
<evidence type="ECO:0000259" key="3">
    <source>
        <dbReference type="PROSITE" id="PS50255"/>
    </source>
</evidence>
<proteinExistence type="predicted"/>
<dbReference type="SMART" id="SM01117">
    <property type="entry name" value="Cyt-b5"/>
    <property type="match status" value="1"/>
</dbReference>
<evidence type="ECO:0000313" key="5">
    <source>
        <dbReference type="EMBL" id="CAL1155214.1"/>
    </source>
</evidence>
<dbReference type="InterPro" id="IPR012171">
    <property type="entry name" value="Fatty_acid_desaturase"/>
</dbReference>
<keyword evidence="2" id="KW-0812">Transmembrane</keyword>
<dbReference type="Proteomes" id="UP001152797">
    <property type="component" value="Unassembled WGS sequence"/>
</dbReference>
<gene>
    <name evidence="4" type="ORF">C1SCF055_LOCUS27844</name>
</gene>
<dbReference type="InterPro" id="IPR001199">
    <property type="entry name" value="Cyt_B5-like_heme/steroid-bd"/>
</dbReference>
<dbReference type="SUPFAM" id="SSF55856">
    <property type="entry name" value="Cytochrome b5-like heme/steroid binding domain"/>
    <property type="match status" value="1"/>
</dbReference>
<dbReference type="PANTHER" id="PTHR19353:SF19">
    <property type="entry name" value="DELTA(5) FATTY ACID DESATURASE C-RELATED"/>
    <property type="match status" value="1"/>
</dbReference>
<organism evidence="4">
    <name type="scientific">Cladocopium goreaui</name>
    <dbReference type="NCBI Taxonomy" id="2562237"/>
    <lineage>
        <taxon>Eukaryota</taxon>
        <taxon>Sar</taxon>
        <taxon>Alveolata</taxon>
        <taxon>Dinophyceae</taxon>
        <taxon>Suessiales</taxon>
        <taxon>Symbiodiniaceae</taxon>
        <taxon>Cladocopium</taxon>
    </lineage>
</organism>
<sequence length="517" mass="60444">MEAIETTENNRVFSKAELYEQSFPWTIIAGQVFAIGSFIPQHPGGFLIRRAIGEDATELFLSHHCPTGPAAKTLERYQIGTLANWDHEVTNVEELWRRRPLQRHFWRRLKESKISLTSNSFEAEFLACSMLMLFFLWCYYCYVRGWWRLNLCCSWFWLRHLDAGLHAAMHGDFRKSKRLQGGLFWVYSLLSHRAMEYYWGSSGLNGCGLSKHWWHHVFPNDPGRDPDWSTMTGIAWVRRHWSAEWHPCHRWQSLYWLPVAMFVEPLLELLQVTCSILEAVASLMEPPMKTPYCARVARFLGLSCEVLLNPGFQLLSFFAQPFWQAFGVLLLVRAISRLLLYPFSEVQHYMPEHILAADQEVFKDMPEWLVGQLTTTANLEFRHPLTWLVDFLMFHGATFGWRALHGMDLMDRNAGDSHQIEHHLWPAMSFVQYRNAAEVVRATCRTLQLPYYSISYVDGYRKICQQVREHQEPSPRPVLSAKRTRTPQEASDMEGSEDSELKRRTRRKKDNDNSSSS</sequence>
<name>A0A9P1G5L3_9DINO</name>
<evidence type="ECO:0000313" key="7">
    <source>
        <dbReference type="Proteomes" id="UP001152797"/>
    </source>
</evidence>
<dbReference type="EMBL" id="CAMXCT020003001">
    <property type="protein sequence ID" value="CAL1155214.1"/>
    <property type="molecule type" value="Genomic_DNA"/>
</dbReference>
<dbReference type="Gene3D" id="3.10.120.10">
    <property type="entry name" value="Cytochrome b5-like heme/steroid binding domain"/>
    <property type="match status" value="1"/>
</dbReference>
<evidence type="ECO:0000313" key="4">
    <source>
        <dbReference type="EMBL" id="CAI4001839.1"/>
    </source>
</evidence>
<dbReference type="OrthoDB" id="438714at2759"/>
<keyword evidence="2" id="KW-1133">Transmembrane helix</keyword>
<dbReference type="PANTHER" id="PTHR19353">
    <property type="entry name" value="FATTY ACID DESATURASE 2"/>
    <property type="match status" value="1"/>
</dbReference>
<dbReference type="InterPro" id="IPR036400">
    <property type="entry name" value="Cyt_B5-like_heme/steroid_sf"/>
</dbReference>
<dbReference type="GO" id="GO:0008610">
    <property type="term" value="P:lipid biosynthetic process"/>
    <property type="evidence" value="ECO:0007669"/>
    <property type="project" value="UniProtKB-ARBA"/>
</dbReference>
<reference evidence="4" key="1">
    <citation type="submission" date="2022-10" db="EMBL/GenBank/DDBJ databases">
        <authorList>
            <person name="Chen Y."/>
            <person name="Dougan E. K."/>
            <person name="Chan C."/>
            <person name="Rhodes N."/>
            <person name="Thang M."/>
        </authorList>
    </citation>
    <scope>NUCLEOTIDE SEQUENCE</scope>
</reference>
<dbReference type="PROSITE" id="PS50255">
    <property type="entry name" value="CYTOCHROME_B5_2"/>
    <property type="match status" value="1"/>
</dbReference>
<keyword evidence="2" id="KW-0472">Membrane</keyword>
<feature type="domain" description="Cytochrome b5 heme-binding" evidence="3">
    <location>
        <begin position="1"/>
        <end position="83"/>
    </location>
</feature>
<evidence type="ECO:0000256" key="2">
    <source>
        <dbReference type="SAM" id="Phobius"/>
    </source>
</evidence>
<dbReference type="GO" id="GO:0006631">
    <property type="term" value="P:fatty acid metabolic process"/>
    <property type="evidence" value="ECO:0007669"/>
    <property type="project" value="UniProtKB-ARBA"/>
</dbReference>
<protein>
    <submittedName>
        <fullName evidence="6">Fatty acid desaturase 3</fullName>
    </submittedName>
</protein>
<dbReference type="EMBL" id="CAMXCT010003001">
    <property type="protein sequence ID" value="CAI4001839.1"/>
    <property type="molecule type" value="Genomic_DNA"/>
</dbReference>
<comment type="caution">
    <text evidence="4">The sequence shown here is derived from an EMBL/GenBank/DDBJ whole genome shotgun (WGS) entry which is preliminary data.</text>
</comment>